<dbReference type="EMBL" id="LT907975">
    <property type="protein sequence ID" value="SOB59600.1"/>
    <property type="molecule type" value="Genomic_DNA"/>
</dbReference>
<dbReference type="InterPro" id="IPR013685">
    <property type="entry name" value="POTRA_FtsQ_type"/>
</dbReference>
<dbReference type="AlphaFoldDB" id="A0A2C8FAR9"/>
<keyword evidence="12" id="KW-1185">Reference proteome</keyword>
<dbReference type="Pfam" id="PF08478">
    <property type="entry name" value="POTRA_1"/>
    <property type="match status" value="1"/>
</dbReference>
<keyword evidence="4 9" id="KW-0812">Transmembrane</keyword>
<reference evidence="12" key="1">
    <citation type="submission" date="2017-09" db="EMBL/GenBank/DDBJ databases">
        <authorList>
            <person name="Regsiter A."/>
            <person name="William W."/>
        </authorList>
    </citation>
    <scope>NUCLEOTIDE SEQUENCE [LARGE SCALE GENOMIC DNA]</scope>
    <source>
        <strain evidence="12">500-1</strain>
    </source>
</reference>
<keyword evidence="5 9" id="KW-1133">Transmembrane helix</keyword>
<feature type="transmembrane region" description="Helical" evidence="9">
    <location>
        <begin position="41"/>
        <end position="65"/>
    </location>
</feature>
<evidence type="ECO:0000256" key="4">
    <source>
        <dbReference type="ARBA" id="ARBA00022692"/>
    </source>
</evidence>
<gene>
    <name evidence="11" type="ORF">DPRO_2691</name>
</gene>
<dbReference type="InterPro" id="IPR026579">
    <property type="entry name" value="FtsQ"/>
</dbReference>
<evidence type="ECO:0000259" key="10">
    <source>
        <dbReference type="PROSITE" id="PS51779"/>
    </source>
</evidence>
<feature type="region of interest" description="Disordered" evidence="8">
    <location>
        <begin position="1"/>
        <end position="30"/>
    </location>
</feature>
<dbReference type="OrthoDB" id="5470105at2"/>
<proteinExistence type="predicted"/>
<keyword evidence="7" id="KW-0131">Cell cycle</keyword>
<evidence type="ECO:0000256" key="3">
    <source>
        <dbReference type="ARBA" id="ARBA00022618"/>
    </source>
</evidence>
<dbReference type="PANTHER" id="PTHR35851">
    <property type="entry name" value="CELL DIVISION PROTEIN FTSQ"/>
    <property type="match status" value="1"/>
</dbReference>
<evidence type="ECO:0000256" key="2">
    <source>
        <dbReference type="ARBA" id="ARBA00022475"/>
    </source>
</evidence>
<evidence type="ECO:0000256" key="1">
    <source>
        <dbReference type="ARBA" id="ARBA00004370"/>
    </source>
</evidence>
<evidence type="ECO:0000256" key="6">
    <source>
        <dbReference type="ARBA" id="ARBA00023136"/>
    </source>
</evidence>
<evidence type="ECO:0000256" key="9">
    <source>
        <dbReference type="SAM" id="Phobius"/>
    </source>
</evidence>
<dbReference type="InterPro" id="IPR034746">
    <property type="entry name" value="POTRA"/>
</dbReference>
<evidence type="ECO:0000256" key="8">
    <source>
        <dbReference type="SAM" id="MobiDB-lite"/>
    </source>
</evidence>
<evidence type="ECO:0000313" key="11">
    <source>
        <dbReference type="EMBL" id="SOB59600.1"/>
    </source>
</evidence>
<dbReference type="PROSITE" id="PS51779">
    <property type="entry name" value="POTRA"/>
    <property type="match status" value="1"/>
</dbReference>
<dbReference type="Gene3D" id="3.10.20.310">
    <property type="entry name" value="membrane protein fhac"/>
    <property type="match status" value="1"/>
</dbReference>
<dbReference type="RefSeq" id="WP_097012455.1">
    <property type="nucleotide sequence ID" value="NZ_LT907975.1"/>
</dbReference>
<dbReference type="Proteomes" id="UP000219215">
    <property type="component" value="Chromosome DPRO"/>
</dbReference>
<feature type="domain" description="POTRA" evidence="10">
    <location>
        <begin position="74"/>
        <end position="142"/>
    </location>
</feature>
<accession>A0A2C8FAR9</accession>
<keyword evidence="3 11" id="KW-0132">Cell division</keyword>
<evidence type="ECO:0000256" key="5">
    <source>
        <dbReference type="ARBA" id="ARBA00022989"/>
    </source>
</evidence>
<dbReference type="KEGG" id="pprf:DPRO_2691"/>
<dbReference type="PANTHER" id="PTHR35851:SF1">
    <property type="entry name" value="CELL DIVISION PROTEIN FTSQ"/>
    <property type="match status" value="1"/>
</dbReference>
<organism evidence="11 12">
    <name type="scientific">Pseudodesulfovibrio profundus</name>
    <dbReference type="NCBI Taxonomy" id="57320"/>
    <lineage>
        <taxon>Bacteria</taxon>
        <taxon>Pseudomonadati</taxon>
        <taxon>Thermodesulfobacteriota</taxon>
        <taxon>Desulfovibrionia</taxon>
        <taxon>Desulfovibrionales</taxon>
        <taxon>Desulfovibrionaceae</taxon>
    </lineage>
</organism>
<evidence type="ECO:0000313" key="12">
    <source>
        <dbReference type="Proteomes" id="UP000219215"/>
    </source>
</evidence>
<comment type="subcellular location">
    <subcellularLocation>
        <location evidence="1">Membrane</location>
    </subcellularLocation>
</comment>
<name>A0A2C8FAR9_9BACT</name>
<feature type="compositionally biased region" description="Basic residues" evidence="8">
    <location>
        <begin position="11"/>
        <end position="30"/>
    </location>
</feature>
<dbReference type="GO" id="GO:0090529">
    <property type="term" value="P:cell septum assembly"/>
    <property type="evidence" value="ECO:0007669"/>
    <property type="project" value="InterPro"/>
</dbReference>
<keyword evidence="6 9" id="KW-0472">Membrane</keyword>
<sequence>MSTLTMGNKQGRLKVGNKRNNKLRRTKGKSVPKLTSAGQTIVRIIMLLLTVSLVAVLGVGLLYGYRYITSHSYFELKEIHVTGNSRLSQGDITTIGDVSLGLNCLEMNVGEVEHRLSKNPWIQTATVRREFPNRLRISVTEKVPAFWIRQGDGLYFADATGTVIAPMHPGEMASLPILEVADSIDDGAGVLKGILRKIEEKQTPFTQAQTAWIKLTSAHEVEIYLDGHAGGKGLMVRLSMDRWELQLERLKIAWRDMMRRGEFKQAAIIAASGDKIWVKKRPA</sequence>
<keyword evidence="2" id="KW-1003">Cell membrane</keyword>
<evidence type="ECO:0000256" key="7">
    <source>
        <dbReference type="ARBA" id="ARBA00023306"/>
    </source>
</evidence>
<dbReference type="GO" id="GO:0016020">
    <property type="term" value="C:membrane"/>
    <property type="evidence" value="ECO:0007669"/>
    <property type="project" value="UniProtKB-SubCell"/>
</dbReference>
<protein>
    <submittedName>
        <fullName evidence="11">Cell division protein FtsQ</fullName>
    </submittedName>
</protein>